<dbReference type="GO" id="GO:0006612">
    <property type="term" value="P:protein targeting to membrane"/>
    <property type="evidence" value="ECO:0007669"/>
    <property type="project" value="EnsemblFungi"/>
</dbReference>
<dbReference type="GO" id="GO:0005789">
    <property type="term" value="C:endoplasmic reticulum membrane"/>
    <property type="evidence" value="ECO:0007669"/>
    <property type="project" value="EnsemblFungi"/>
</dbReference>
<organism evidence="7 8">
    <name type="scientific">Zygosaccharomyces rouxii</name>
    <dbReference type="NCBI Taxonomy" id="4956"/>
    <lineage>
        <taxon>Eukaryota</taxon>
        <taxon>Fungi</taxon>
        <taxon>Dikarya</taxon>
        <taxon>Ascomycota</taxon>
        <taxon>Saccharomycotina</taxon>
        <taxon>Saccharomycetes</taxon>
        <taxon>Saccharomycetales</taxon>
        <taxon>Saccharomycetaceae</taxon>
        <taxon>Zygosaccharomyces</taxon>
    </lineage>
</organism>
<accession>A0A1Q3A0L4</accession>
<dbReference type="InterPro" id="IPR043047">
    <property type="entry name" value="Hri1_N_sf"/>
</dbReference>
<evidence type="ECO:0000256" key="3">
    <source>
        <dbReference type="ARBA" id="ARBA00005229"/>
    </source>
</evidence>
<evidence type="ECO:0000313" key="7">
    <source>
        <dbReference type="EMBL" id="GAV49235.1"/>
    </source>
</evidence>
<dbReference type="OMA" id="GEVNTTW"/>
<dbReference type="InterPro" id="IPR031818">
    <property type="entry name" value="Hri1"/>
</dbReference>
<comment type="similarity">
    <text evidence="3">Belongs to the HRI1 family.</text>
</comment>
<proteinExistence type="inferred from homology"/>
<name>A0A1Q3A0L4_ZYGRO</name>
<dbReference type="Gene3D" id="2.40.128.320">
    <property type="entry name" value="Protein HRI1, N-terminal domain"/>
    <property type="match status" value="1"/>
</dbReference>
<evidence type="ECO:0000256" key="5">
    <source>
        <dbReference type="ARBA" id="ARBA00022490"/>
    </source>
</evidence>
<evidence type="ECO:0000256" key="6">
    <source>
        <dbReference type="ARBA" id="ARBA00023242"/>
    </source>
</evidence>
<reference evidence="7 8" key="1">
    <citation type="submission" date="2016-08" db="EMBL/GenBank/DDBJ databases">
        <title>Draft genome sequence of allopolyploid Zygosaccharomyces rouxii.</title>
        <authorList>
            <person name="Watanabe J."/>
            <person name="Uehara K."/>
            <person name="Mogi Y."/>
            <person name="Tsukioka Y."/>
        </authorList>
    </citation>
    <scope>NUCLEOTIDE SEQUENCE [LARGE SCALE GENOMIC DNA]</scope>
    <source>
        <strain evidence="7 8">NBRC 110957</strain>
    </source>
</reference>
<dbReference type="CDD" id="cd11692">
    <property type="entry name" value="HRI1_N_like"/>
    <property type="match status" value="1"/>
</dbReference>
<evidence type="ECO:0000256" key="1">
    <source>
        <dbReference type="ARBA" id="ARBA00004123"/>
    </source>
</evidence>
<comment type="subcellular location">
    <subcellularLocation>
        <location evidence="2">Cytoplasm</location>
    </subcellularLocation>
    <subcellularLocation>
        <location evidence="1">Nucleus</location>
    </subcellularLocation>
</comment>
<gene>
    <name evidence="7" type="ORF">ZYGR_0N06420</name>
</gene>
<dbReference type="eggNOG" id="ENOG502QTYD">
    <property type="taxonomic scope" value="Eukaryota"/>
</dbReference>
<dbReference type="CDD" id="cd11693">
    <property type="entry name" value="HRI1_C_like"/>
    <property type="match status" value="1"/>
</dbReference>
<evidence type="ECO:0000256" key="4">
    <source>
        <dbReference type="ARBA" id="ARBA00017063"/>
    </source>
</evidence>
<dbReference type="Gene3D" id="2.40.128.310">
    <property type="entry name" value="Protein HRI1, C-terminal domain"/>
    <property type="match status" value="1"/>
</dbReference>
<keyword evidence="5" id="KW-0963">Cytoplasm</keyword>
<keyword evidence="6" id="KW-0539">Nucleus</keyword>
<sequence length="246" mass="27507">MPQLLKRLAFQVGSVPNERTTTFTSISNDGHHISLRPLVNLNSTSEEEFPFEWVFAGLNTGVRVVPISEGVVEQDFNFWLDTNCYLNLPNTHRGEVKTIWTQWDSGSVAENGEVFPNGPDNPGVPFFELWHPLDPNRVEQVLLNDPLTTAEATKARSIVFKVREGQGYDGLVIVTGRWAQGFLSKQGDATVDGLNFLRTIELEDGSREALVLYGSDAEKFPQEYLGYESGAHVEVHGLKWDVIESN</sequence>
<evidence type="ECO:0000313" key="8">
    <source>
        <dbReference type="Proteomes" id="UP000187013"/>
    </source>
</evidence>
<dbReference type="Pfam" id="PF16815">
    <property type="entry name" value="HRI1"/>
    <property type="match status" value="1"/>
</dbReference>
<protein>
    <recommendedName>
        <fullName evidence="4">Protein HRI1</fullName>
    </recommendedName>
</protein>
<dbReference type="GO" id="GO:0005634">
    <property type="term" value="C:nucleus"/>
    <property type="evidence" value="ECO:0007669"/>
    <property type="project" value="UniProtKB-SubCell"/>
</dbReference>
<dbReference type="SMR" id="A0A1Q3A0L4"/>
<dbReference type="OrthoDB" id="4045395at2759"/>
<comment type="caution">
    <text evidence="7">The sequence shown here is derived from an EMBL/GenBank/DDBJ whole genome shotgun (WGS) entry which is preliminary data.</text>
</comment>
<dbReference type="Proteomes" id="UP000187013">
    <property type="component" value="Unassembled WGS sequence"/>
</dbReference>
<dbReference type="InterPro" id="IPR038744">
    <property type="entry name" value="Hri1_N"/>
</dbReference>
<dbReference type="EMBL" id="BDGX01000014">
    <property type="protein sequence ID" value="GAV49235.1"/>
    <property type="molecule type" value="Genomic_DNA"/>
</dbReference>
<dbReference type="AlphaFoldDB" id="A0A1Q3A0L4"/>
<evidence type="ECO:0000256" key="2">
    <source>
        <dbReference type="ARBA" id="ARBA00004496"/>
    </source>
</evidence>